<dbReference type="InterPro" id="IPR012910">
    <property type="entry name" value="Plug_dom"/>
</dbReference>
<name>A0A921L7H2_9BACT</name>
<dbReference type="InterPro" id="IPR037066">
    <property type="entry name" value="Plug_dom_sf"/>
</dbReference>
<dbReference type="SUPFAM" id="SSF56935">
    <property type="entry name" value="Porins"/>
    <property type="match status" value="1"/>
</dbReference>
<evidence type="ECO:0000256" key="1">
    <source>
        <dbReference type="ARBA" id="ARBA00004571"/>
    </source>
</evidence>
<dbReference type="Pfam" id="PF13715">
    <property type="entry name" value="CarbopepD_reg_2"/>
    <property type="match status" value="1"/>
</dbReference>
<keyword evidence="13" id="KW-0675">Receptor</keyword>
<keyword evidence="10" id="KW-0732">Signal</keyword>
<reference evidence="13" key="1">
    <citation type="journal article" date="2021" name="PeerJ">
        <title>Extensive microbial diversity within the chicken gut microbiome revealed by metagenomics and culture.</title>
        <authorList>
            <person name="Gilroy R."/>
            <person name="Ravi A."/>
            <person name="Getino M."/>
            <person name="Pursley I."/>
            <person name="Horton D.L."/>
            <person name="Alikhan N.F."/>
            <person name="Baker D."/>
            <person name="Gharbi K."/>
            <person name="Hall N."/>
            <person name="Watson M."/>
            <person name="Adriaenssens E.M."/>
            <person name="Foster-Nyarko E."/>
            <person name="Jarju S."/>
            <person name="Secka A."/>
            <person name="Antonio M."/>
            <person name="Oren A."/>
            <person name="Chaudhuri R.R."/>
            <person name="La Ragione R."/>
            <person name="Hildebrand F."/>
            <person name="Pallen M.J."/>
        </authorList>
    </citation>
    <scope>NUCLEOTIDE SEQUENCE</scope>
    <source>
        <strain evidence="13">9794</strain>
    </source>
</reference>
<evidence type="ECO:0000256" key="2">
    <source>
        <dbReference type="ARBA" id="ARBA00022448"/>
    </source>
</evidence>
<evidence type="ECO:0000313" key="14">
    <source>
        <dbReference type="Proteomes" id="UP000722357"/>
    </source>
</evidence>
<dbReference type="InterPro" id="IPR023997">
    <property type="entry name" value="TonB-dep_OMP_SusC/RagA_CS"/>
</dbReference>
<organism evidence="13 14">
    <name type="scientific">Phocaeicola plebeius</name>
    <dbReference type="NCBI Taxonomy" id="310297"/>
    <lineage>
        <taxon>Bacteria</taxon>
        <taxon>Pseudomonadati</taxon>
        <taxon>Bacteroidota</taxon>
        <taxon>Bacteroidia</taxon>
        <taxon>Bacteroidales</taxon>
        <taxon>Bacteroidaceae</taxon>
        <taxon>Phocaeicola</taxon>
    </lineage>
</organism>
<feature type="chain" id="PRO_5038102047" evidence="10">
    <location>
        <begin position="25"/>
        <end position="1024"/>
    </location>
</feature>
<dbReference type="Pfam" id="PF07715">
    <property type="entry name" value="Plug"/>
    <property type="match status" value="1"/>
</dbReference>
<evidence type="ECO:0000256" key="7">
    <source>
        <dbReference type="ARBA" id="ARBA00023237"/>
    </source>
</evidence>
<dbReference type="AlphaFoldDB" id="A0A921L7H2"/>
<gene>
    <name evidence="13" type="ORF">K8V40_06845</name>
</gene>
<dbReference type="Proteomes" id="UP000722357">
    <property type="component" value="Unassembled WGS sequence"/>
</dbReference>
<comment type="subcellular location">
    <subcellularLocation>
        <location evidence="1 8">Cell outer membrane</location>
        <topology evidence="1 8">Multi-pass membrane protein</topology>
    </subcellularLocation>
</comment>
<comment type="similarity">
    <text evidence="8 9">Belongs to the TonB-dependent receptor family.</text>
</comment>
<dbReference type="EMBL" id="DYWE01000066">
    <property type="protein sequence ID" value="HJF81356.1"/>
    <property type="molecule type" value="Genomic_DNA"/>
</dbReference>
<keyword evidence="5 9" id="KW-0798">TonB box</keyword>
<dbReference type="Gene3D" id="2.60.40.1120">
    <property type="entry name" value="Carboxypeptidase-like, regulatory domain"/>
    <property type="match status" value="1"/>
</dbReference>
<evidence type="ECO:0000256" key="9">
    <source>
        <dbReference type="RuleBase" id="RU003357"/>
    </source>
</evidence>
<dbReference type="GO" id="GO:0009279">
    <property type="term" value="C:cell outer membrane"/>
    <property type="evidence" value="ECO:0007669"/>
    <property type="project" value="UniProtKB-SubCell"/>
</dbReference>
<evidence type="ECO:0000256" key="4">
    <source>
        <dbReference type="ARBA" id="ARBA00022692"/>
    </source>
</evidence>
<evidence type="ECO:0000256" key="10">
    <source>
        <dbReference type="SAM" id="SignalP"/>
    </source>
</evidence>
<dbReference type="NCBIfam" id="TIGR04057">
    <property type="entry name" value="SusC_RagA_signa"/>
    <property type="match status" value="1"/>
</dbReference>
<feature type="domain" description="TonB-dependent receptor plug" evidence="12">
    <location>
        <begin position="130"/>
        <end position="235"/>
    </location>
</feature>
<keyword evidence="7 8" id="KW-0998">Cell outer membrane</keyword>
<dbReference type="InterPro" id="IPR000531">
    <property type="entry name" value="Beta-barrel_TonB"/>
</dbReference>
<keyword evidence="3 8" id="KW-1134">Transmembrane beta strand</keyword>
<dbReference type="SUPFAM" id="SSF49464">
    <property type="entry name" value="Carboxypeptidase regulatory domain-like"/>
    <property type="match status" value="1"/>
</dbReference>
<sequence length="1024" mass="111946">MKLPIGGISLFLALSGLPAGAANAALDTGVQNSSISQQESTCKGVVKDSKGETIIGASVVVKGTSNGTITDFDGNFALSAVKKGATIQISFVGFKTQEFVWDGSPISVTLKEDTEVLEEVVVIGYGVQKKADLTGSVANVSAEKLNTQSNSTIGQALQGKIAGVDIVSQGGAPGGSTRIMVRGIGTLNNSAPLYIVDGMYMSGIDHINPGDIESIDVLKDASSAAIYGSRAANGVVIITTKSGTNTDGKPIIDLSANVGVTAPSKYLDMLDAAGWAEVTTKAREAAGLAPLEMATDLASKPNNDWQDIMFNPALMQNYNLSVKGGGKYATYYNSIGYTNQDGVVKGTNFQRYTMQSKVDFKKGIFQAGTNVILSYDQNKPLMSDTRGGMIGHIIQAVPTLEKYNPDNVGGYGSMYGDVTNLTHPLVMTDENLMDRNQDNIKVFANAYVSIEPIKGLKYKLNFTPDFQFYRNSSYTGLFNCGLSKKEETSISDQQRRTRNILVEHLLTFDRTFGKHKVSLLAGYSYQDTQVRWLEGSAQGMPEGIKEIEGASKGFATNGNLTRSVLTSVLGRVFYSYDNRYLITATIRRDGSSKFASSNRYGNFPSISLGWNIAEEKFVKNNVPWLEQLKLRGGYGVLGNQEITDYQFTSVVTSGINYPDGDGGLILGAFPKDFANPNIKWEETSMTNVGIDFLALHNRLSLTADWYVKNTKDILLSVPIPISTGGANDPVRNAGKIQNKGFEFNIGWNDYINQDLSYGINFIGSFNKNEVINMGTDSQVINSGATNQNINTCKTLAGYPIGGFWLIPALGYFNTTEEIQAYQKDGQLIQPSAEPGDIKFQDTNNDGSITDDDRVYCGSPFPKFTYSINANLTYKNFDFSIGFQGVTGNKIYNATRQTLEDVTKGTNFLASCLDYWTPDNKNAAHPRLIWTDPNRNTRAESNRYLEDGSYFRLRNIQIGYTFPNSWFKGVVQKARIYVNAENLFTITSYTGYTPDVNATNVYSRGFDEFIYPSNRTFMLGLNVTF</sequence>
<evidence type="ECO:0000313" key="13">
    <source>
        <dbReference type="EMBL" id="HJF81356.1"/>
    </source>
</evidence>
<dbReference type="InterPro" id="IPR008969">
    <property type="entry name" value="CarboxyPept-like_regulatory"/>
</dbReference>
<evidence type="ECO:0000256" key="6">
    <source>
        <dbReference type="ARBA" id="ARBA00023136"/>
    </source>
</evidence>
<keyword evidence="6 8" id="KW-0472">Membrane</keyword>
<dbReference type="FunFam" id="2.60.40.1120:FF:000003">
    <property type="entry name" value="Outer membrane protein Omp121"/>
    <property type="match status" value="1"/>
</dbReference>
<dbReference type="Gene3D" id="2.170.130.10">
    <property type="entry name" value="TonB-dependent receptor, plug domain"/>
    <property type="match status" value="1"/>
</dbReference>
<feature type="domain" description="TonB-dependent receptor-like beta-barrel" evidence="11">
    <location>
        <begin position="457"/>
        <end position="982"/>
    </location>
</feature>
<dbReference type="Gene3D" id="2.40.170.20">
    <property type="entry name" value="TonB-dependent receptor, beta-barrel domain"/>
    <property type="match status" value="1"/>
</dbReference>
<dbReference type="FunFam" id="2.170.130.10:FF:000008">
    <property type="entry name" value="SusC/RagA family TonB-linked outer membrane protein"/>
    <property type="match status" value="1"/>
</dbReference>
<comment type="caution">
    <text evidence="13">The sequence shown here is derived from an EMBL/GenBank/DDBJ whole genome shotgun (WGS) entry which is preliminary data.</text>
</comment>
<protein>
    <submittedName>
        <fullName evidence="13">TonB-dependent receptor</fullName>
    </submittedName>
</protein>
<evidence type="ECO:0000256" key="8">
    <source>
        <dbReference type="PROSITE-ProRule" id="PRU01360"/>
    </source>
</evidence>
<evidence type="ECO:0000259" key="12">
    <source>
        <dbReference type="Pfam" id="PF07715"/>
    </source>
</evidence>
<dbReference type="PROSITE" id="PS52016">
    <property type="entry name" value="TONB_DEPENDENT_REC_3"/>
    <property type="match status" value="1"/>
</dbReference>
<evidence type="ECO:0000259" key="11">
    <source>
        <dbReference type="Pfam" id="PF00593"/>
    </source>
</evidence>
<dbReference type="InterPro" id="IPR023996">
    <property type="entry name" value="TonB-dep_OMP_SusC/RagA"/>
</dbReference>
<dbReference type="NCBIfam" id="TIGR04056">
    <property type="entry name" value="OMP_RagA_SusC"/>
    <property type="match status" value="1"/>
</dbReference>
<feature type="signal peptide" evidence="10">
    <location>
        <begin position="1"/>
        <end position="24"/>
    </location>
</feature>
<keyword evidence="4 8" id="KW-0812">Transmembrane</keyword>
<reference evidence="13" key="2">
    <citation type="submission" date="2021-09" db="EMBL/GenBank/DDBJ databases">
        <authorList>
            <person name="Gilroy R."/>
        </authorList>
    </citation>
    <scope>NUCLEOTIDE SEQUENCE</scope>
    <source>
        <strain evidence="13">9794</strain>
    </source>
</reference>
<proteinExistence type="inferred from homology"/>
<dbReference type="InterPro" id="IPR036942">
    <property type="entry name" value="Beta-barrel_TonB_sf"/>
</dbReference>
<dbReference type="InterPro" id="IPR039426">
    <property type="entry name" value="TonB-dep_rcpt-like"/>
</dbReference>
<keyword evidence="2 8" id="KW-0813">Transport</keyword>
<evidence type="ECO:0000256" key="5">
    <source>
        <dbReference type="ARBA" id="ARBA00023077"/>
    </source>
</evidence>
<dbReference type="Pfam" id="PF00593">
    <property type="entry name" value="TonB_dep_Rec_b-barrel"/>
    <property type="match status" value="1"/>
</dbReference>
<evidence type="ECO:0000256" key="3">
    <source>
        <dbReference type="ARBA" id="ARBA00022452"/>
    </source>
</evidence>
<accession>A0A921L7H2</accession>